<keyword evidence="6" id="KW-1185">Reference proteome</keyword>
<reference evidence="5 6" key="1">
    <citation type="submission" date="2019-03" db="EMBL/GenBank/DDBJ databases">
        <title>Genomic Encyclopedia of Type Strains, Phase IV (KMG-IV): sequencing the most valuable type-strain genomes for metagenomic binning, comparative biology and taxonomic classification.</title>
        <authorList>
            <person name="Goeker M."/>
        </authorList>
    </citation>
    <scope>NUCLEOTIDE SEQUENCE [LARGE SCALE GENOMIC DNA]</scope>
    <source>
        <strain evidence="5 6">DSM 19377</strain>
    </source>
</reference>
<comment type="subunit">
    <text evidence="4">Homodimer; the beta-strands of each monomer intercalate to form a hydrophobic core, while the alpha-helices form wings that extend away from the core.</text>
</comment>
<dbReference type="Pfam" id="PF02599">
    <property type="entry name" value="CsrA"/>
    <property type="match status" value="1"/>
</dbReference>
<proteinExistence type="inferred from homology"/>
<evidence type="ECO:0000256" key="1">
    <source>
        <dbReference type="ARBA" id="ARBA00022490"/>
    </source>
</evidence>
<gene>
    <name evidence="4" type="primary">csrA</name>
    <name evidence="5" type="ORF">EV207_14039</name>
</gene>
<keyword evidence="3 4" id="KW-0694">RNA-binding</keyword>
<evidence type="ECO:0000256" key="2">
    <source>
        <dbReference type="ARBA" id="ARBA00022845"/>
    </source>
</evidence>
<dbReference type="InterPro" id="IPR036107">
    <property type="entry name" value="CsrA_sf"/>
</dbReference>
<dbReference type="InterPro" id="IPR003751">
    <property type="entry name" value="CsrA"/>
</dbReference>
<evidence type="ECO:0000256" key="4">
    <source>
        <dbReference type="HAMAP-Rule" id="MF_00167"/>
    </source>
</evidence>
<keyword evidence="4" id="KW-1005">Bacterial flagellum biogenesis</keyword>
<dbReference type="RefSeq" id="WP_132747711.1">
    <property type="nucleotide sequence ID" value="NZ_SLXK01000040.1"/>
</dbReference>
<comment type="function">
    <text evidence="4">A translational regulator that binds mRNA to regulate translation initiation and/or mRNA stability. Usually binds in the 5'-UTR at or near the Shine-Dalgarno sequence preventing ribosome-binding, thus repressing translation. Its main target seems to be the major flagellin gene, while its function is anatagonized by FliW.</text>
</comment>
<evidence type="ECO:0000313" key="5">
    <source>
        <dbReference type="EMBL" id="TCP21730.1"/>
    </source>
</evidence>
<protein>
    <recommendedName>
        <fullName evidence="4">Translational regulator CsrA</fullName>
    </recommendedName>
</protein>
<dbReference type="PANTHER" id="PTHR34984">
    <property type="entry name" value="CARBON STORAGE REGULATOR"/>
    <property type="match status" value="1"/>
</dbReference>
<organism evidence="5 6">
    <name type="scientific">Scopulibacillus darangshiensis</name>
    <dbReference type="NCBI Taxonomy" id="442528"/>
    <lineage>
        <taxon>Bacteria</taxon>
        <taxon>Bacillati</taxon>
        <taxon>Bacillota</taxon>
        <taxon>Bacilli</taxon>
        <taxon>Bacillales</taxon>
        <taxon>Sporolactobacillaceae</taxon>
        <taxon>Scopulibacillus</taxon>
    </lineage>
</organism>
<dbReference type="PANTHER" id="PTHR34984:SF1">
    <property type="entry name" value="CARBON STORAGE REGULATOR"/>
    <property type="match status" value="1"/>
</dbReference>
<dbReference type="EMBL" id="SLXK01000040">
    <property type="protein sequence ID" value="TCP21730.1"/>
    <property type="molecule type" value="Genomic_DNA"/>
</dbReference>
<comment type="subcellular location">
    <subcellularLocation>
        <location evidence="4">Cytoplasm</location>
    </subcellularLocation>
</comment>
<dbReference type="Proteomes" id="UP000295416">
    <property type="component" value="Unassembled WGS sequence"/>
</dbReference>
<keyword evidence="2 4" id="KW-0810">Translation regulation</keyword>
<dbReference type="GO" id="GO:0044781">
    <property type="term" value="P:bacterial-type flagellum organization"/>
    <property type="evidence" value="ECO:0007669"/>
    <property type="project" value="UniProtKB-KW"/>
</dbReference>
<dbReference type="HAMAP" id="MF_00167">
    <property type="entry name" value="CsrA"/>
    <property type="match status" value="1"/>
</dbReference>
<sequence>MALVLGRKPGESIIINDDIKITVIKTEDNMLRLSIDAPKDVSIVREELLEEKK</sequence>
<evidence type="ECO:0000313" key="6">
    <source>
        <dbReference type="Proteomes" id="UP000295416"/>
    </source>
</evidence>
<dbReference type="GO" id="GO:1902208">
    <property type="term" value="P:regulation of bacterial-type flagellum assembly"/>
    <property type="evidence" value="ECO:0007669"/>
    <property type="project" value="UniProtKB-UniRule"/>
</dbReference>
<dbReference type="SUPFAM" id="SSF117130">
    <property type="entry name" value="CsrA-like"/>
    <property type="match status" value="1"/>
</dbReference>
<comment type="caution">
    <text evidence="5">The sequence shown here is derived from an EMBL/GenBank/DDBJ whole genome shotgun (WGS) entry which is preliminary data.</text>
</comment>
<dbReference type="GO" id="GO:0048027">
    <property type="term" value="F:mRNA 5'-UTR binding"/>
    <property type="evidence" value="ECO:0007669"/>
    <property type="project" value="UniProtKB-UniRule"/>
</dbReference>
<dbReference type="GO" id="GO:0006402">
    <property type="term" value="P:mRNA catabolic process"/>
    <property type="evidence" value="ECO:0007669"/>
    <property type="project" value="InterPro"/>
</dbReference>
<dbReference type="Gene3D" id="2.60.40.4380">
    <property type="entry name" value="Translational regulator CsrA"/>
    <property type="match status" value="1"/>
</dbReference>
<keyword evidence="1 4" id="KW-0963">Cytoplasm</keyword>
<dbReference type="AlphaFoldDB" id="A0A4R2NJT1"/>
<comment type="similarity">
    <text evidence="4">Belongs to the CsrA/RsmA family.</text>
</comment>
<dbReference type="GO" id="GO:0005829">
    <property type="term" value="C:cytosol"/>
    <property type="evidence" value="ECO:0007669"/>
    <property type="project" value="TreeGrafter"/>
</dbReference>
<dbReference type="GO" id="GO:0006109">
    <property type="term" value="P:regulation of carbohydrate metabolic process"/>
    <property type="evidence" value="ECO:0007669"/>
    <property type="project" value="InterPro"/>
</dbReference>
<evidence type="ECO:0000256" key="3">
    <source>
        <dbReference type="ARBA" id="ARBA00022884"/>
    </source>
</evidence>
<accession>A0A4R2NJT1</accession>
<dbReference type="GO" id="GO:0045947">
    <property type="term" value="P:negative regulation of translational initiation"/>
    <property type="evidence" value="ECO:0007669"/>
    <property type="project" value="UniProtKB-UniRule"/>
</dbReference>
<keyword evidence="4" id="KW-0678">Repressor</keyword>
<name>A0A4R2NJT1_9BACL</name>